<reference evidence="2" key="1">
    <citation type="journal article" date="2004" name="Proc. R. Soc. B">
        <title>Phylogenetic position of the Pentastomida and [pan]crustacean relationships.</title>
        <authorList>
            <person name="Lavrov D.V."/>
            <person name="Brown W.M."/>
            <person name="Boore J.L."/>
        </authorList>
    </citation>
    <scope>NUCLEOTIDE SEQUENCE</scope>
</reference>
<keyword evidence="2" id="KW-0496">Mitochondrion</keyword>
<gene>
    <name evidence="2" type="primary">atp8</name>
</gene>
<keyword evidence="1" id="KW-0812">Transmembrane</keyword>
<geneLocation type="mitochondrion" evidence="2"/>
<keyword evidence="1" id="KW-0472">Membrane</keyword>
<organism evidence="2">
    <name type="scientific">Hutchinsoniella macracantha</name>
    <dbReference type="NCBI Taxonomy" id="84335"/>
    <lineage>
        <taxon>Eukaryota</taxon>
        <taxon>Metazoa</taxon>
        <taxon>Ecdysozoa</taxon>
        <taxon>Arthropoda</taxon>
        <taxon>Crustacea</taxon>
        <taxon>Cephalocarida</taxon>
        <taxon>Brachypoda</taxon>
        <taxon>Hutchinsoniellidae</taxon>
        <taxon>Hutchinsoniella</taxon>
    </lineage>
</organism>
<sequence length="51" mass="6271">MPQMFPLLWFFLFISFIFFVVSCLCYIYYFIFYMSDTVGLVLKSGECVWKW</sequence>
<dbReference type="AlphaFoldDB" id="Q6SL02"/>
<name>Q6SL02_9CRUS</name>
<keyword evidence="2" id="KW-0378">Hydrolase</keyword>
<feature type="transmembrane region" description="Helical" evidence="1">
    <location>
        <begin position="7"/>
        <end position="31"/>
    </location>
</feature>
<dbReference type="EMBL" id="AY456189">
    <property type="protein sequence ID" value="AAS00871.1"/>
    <property type="molecule type" value="Genomic_DNA"/>
</dbReference>
<evidence type="ECO:0000313" key="2">
    <source>
        <dbReference type="EMBL" id="AAS00871.1"/>
    </source>
</evidence>
<keyword evidence="1" id="KW-1133">Transmembrane helix</keyword>
<evidence type="ECO:0000256" key="1">
    <source>
        <dbReference type="SAM" id="Phobius"/>
    </source>
</evidence>
<proteinExistence type="predicted"/>
<dbReference type="GO" id="GO:0016787">
    <property type="term" value="F:hydrolase activity"/>
    <property type="evidence" value="ECO:0007669"/>
    <property type="project" value="UniProtKB-KW"/>
</dbReference>
<accession>Q6SL02</accession>
<dbReference type="EC" id="3.6.1.34" evidence="2"/>
<protein>
    <submittedName>
        <fullName evidence="2">ATP synthase F0 subunit 8</fullName>
        <ecNumber evidence="2">3.6.1.34</ecNumber>
    </submittedName>
</protein>